<evidence type="ECO:0000313" key="15">
    <source>
        <dbReference type="EMBL" id="TGA99902.1"/>
    </source>
</evidence>
<dbReference type="Pfam" id="PF00994">
    <property type="entry name" value="MoCF_biosynth"/>
    <property type="match status" value="1"/>
</dbReference>
<dbReference type="Proteomes" id="UP000298347">
    <property type="component" value="Unassembled WGS sequence"/>
</dbReference>
<dbReference type="SUPFAM" id="SSF63882">
    <property type="entry name" value="MoeA N-terminal region -like"/>
    <property type="match status" value="1"/>
</dbReference>
<gene>
    <name evidence="15" type="ORF">E4665_02840</name>
</gene>
<keyword evidence="8 13" id="KW-0808">Transferase</keyword>
<dbReference type="EMBL" id="SRJD01000002">
    <property type="protein sequence ID" value="TGA99902.1"/>
    <property type="molecule type" value="Genomic_DNA"/>
</dbReference>
<dbReference type="InterPro" id="IPR005110">
    <property type="entry name" value="MoeA_linker/N"/>
</dbReference>
<dbReference type="AlphaFoldDB" id="A0A4Z0GUC1"/>
<dbReference type="GO" id="GO:0006777">
    <property type="term" value="P:Mo-molybdopterin cofactor biosynthetic process"/>
    <property type="evidence" value="ECO:0007669"/>
    <property type="project" value="UniProtKB-UniRule"/>
</dbReference>
<dbReference type="InterPro" id="IPR036688">
    <property type="entry name" value="MoeA_C_domain_IV_sf"/>
</dbReference>
<dbReference type="EC" id="2.10.1.1" evidence="5 13"/>
<dbReference type="RefSeq" id="WP_135347297.1">
    <property type="nucleotide sequence ID" value="NZ_SRJD01000002.1"/>
</dbReference>
<dbReference type="UniPathway" id="UPA00344"/>
<dbReference type="GO" id="GO:0005829">
    <property type="term" value="C:cytosol"/>
    <property type="evidence" value="ECO:0007669"/>
    <property type="project" value="TreeGrafter"/>
</dbReference>
<dbReference type="Gene3D" id="3.90.105.10">
    <property type="entry name" value="Molybdopterin biosynthesis moea protein, domain 2"/>
    <property type="match status" value="1"/>
</dbReference>
<dbReference type="InterPro" id="IPR005111">
    <property type="entry name" value="MoeA_C_domain_IV"/>
</dbReference>
<comment type="similarity">
    <text evidence="4 13">Belongs to the MoeA family.</text>
</comment>
<dbReference type="NCBIfam" id="NF045515">
    <property type="entry name" value="Glp_gephyrin"/>
    <property type="match status" value="1"/>
</dbReference>
<comment type="pathway">
    <text evidence="3 13">Cofactor biosynthesis; molybdopterin biosynthesis.</text>
</comment>
<evidence type="ECO:0000256" key="11">
    <source>
        <dbReference type="ARBA" id="ARBA00023150"/>
    </source>
</evidence>
<evidence type="ECO:0000256" key="4">
    <source>
        <dbReference type="ARBA" id="ARBA00010763"/>
    </source>
</evidence>
<evidence type="ECO:0000256" key="1">
    <source>
        <dbReference type="ARBA" id="ARBA00001946"/>
    </source>
</evidence>
<dbReference type="InterPro" id="IPR036135">
    <property type="entry name" value="MoeA_linker/N_sf"/>
</dbReference>
<keyword evidence="16" id="KW-1185">Reference proteome</keyword>
<dbReference type="GO" id="GO:0046872">
    <property type="term" value="F:metal ion binding"/>
    <property type="evidence" value="ECO:0007669"/>
    <property type="project" value="UniProtKB-UniRule"/>
</dbReference>
<dbReference type="SMART" id="SM00852">
    <property type="entry name" value="MoCF_biosynth"/>
    <property type="match status" value="1"/>
</dbReference>
<evidence type="ECO:0000256" key="2">
    <source>
        <dbReference type="ARBA" id="ARBA00002901"/>
    </source>
</evidence>
<evidence type="ECO:0000256" key="10">
    <source>
        <dbReference type="ARBA" id="ARBA00022842"/>
    </source>
</evidence>
<dbReference type="InterPro" id="IPR001453">
    <property type="entry name" value="MoaB/Mog_dom"/>
</dbReference>
<dbReference type="SUPFAM" id="SSF63867">
    <property type="entry name" value="MoeA C-terminal domain-like"/>
    <property type="match status" value="1"/>
</dbReference>
<accession>A0A4Z0GUC1</accession>
<keyword evidence="7 13" id="KW-0500">Molybdenum</keyword>
<keyword evidence="11 13" id="KW-0501">Molybdenum cofactor biosynthesis</keyword>
<organism evidence="15 16">
    <name type="scientific">Sporolactobacillus shoreae</name>
    <dbReference type="NCBI Taxonomy" id="1465501"/>
    <lineage>
        <taxon>Bacteria</taxon>
        <taxon>Bacillati</taxon>
        <taxon>Bacillota</taxon>
        <taxon>Bacilli</taxon>
        <taxon>Bacillales</taxon>
        <taxon>Sporolactobacillaceae</taxon>
        <taxon>Sporolactobacillus</taxon>
    </lineage>
</organism>
<name>A0A4Z0GUC1_9BACL</name>
<evidence type="ECO:0000256" key="5">
    <source>
        <dbReference type="ARBA" id="ARBA00013269"/>
    </source>
</evidence>
<dbReference type="SUPFAM" id="SSF53218">
    <property type="entry name" value="Molybdenum cofactor biosynthesis proteins"/>
    <property type="match status" value="1"/>
</dbReference>
<dbReference type="InterPro" id="IPR036425">
    <property type="entry name" value="MoaB/Mog-like_dom_sf"/>
</dbReference>
<evidence type="ECO:0000256" key="12">
    <source>
        <dbReference type="ARBA" id="ARBA00047317"/>
    </source>
</evidence>
<dbReference type="Gene3D" id="2.40.340.10">
    <property type="entry name" value="MoeA, C-terminal, domain IV"/>
    <property type="match status" value="1"/>
</dbReference>
<protein>
    <recommendedName>
        <fullName evidence="6 13">Molybdopterin molybdenumtransferase</fullName>
        <ecNumber evidence="5 13">2.10.1.1</ecNumber>
    </recommendedName>
</protein>
<evidence type="ECO:0000256" key="8">
    <source>
        <dbReference type="ARBA" id="ARBA00022679"/>
    </source>
</evidence>
<comment type="catalytic activity">
    <reaction evidence="12">
        <text>adenylyl-molybdopterin + molybdate = Mo-molybdopterin + AMP + H(+)</text>
        <dbReference type="Rhea" id="RHEA:35047"/>
        <dbReference type="ChEBI" id="CHEBI:15378"/>
        <dbReference type="ChEBI" id="CHEBI:36264"/>
        <dbReference type="ChEBI" id="CHEBI:62727"/>
        <dbReference type="ChEBI" id="CHEBI:71302"/>
        <dbReference type="ChEBI" id="CHEBI:456215"/>
        <dbReference type="EC" id="2.10.1.1"/>
    </reaction>
</comment>
<evidence type="ECO:0000256" key="6">
    <source>
        <dbReference type="ARBA" id="ARBA00021108"/>
    </source>
</evidence>
<evidence type="ECO:0000313" key="16">
    <source>
        <dbReference type="Proteomes" id="UP000298347"/>
    </source>
</evidence>
<dbReference type="Gene3D" id="2.170.190.11">
    <property type="entry name" value="Molybdopterin biosynthesis moea protein, domain 3"/>
    <property type="match status" value="1"/>
</dbReference>
<dbReference type="Pfam" id="PF03454">
    <property type="entry name" value="MoeA_C"/>
    <property type="match status" value="1"/>
</dbReference>
<dbReference type="PANTHER" id="PTHR10192">
    <property type="entry name" value="MOLYBDOPTERIN BIOSYNTHESIS PROTEIN"/>
    <property type="match status" value="1"/>
</dbReference>
<feature type="domain" description="MoaB/Mog" evidence="14">
    <location>
        <begin position="189"/>
        <end position="327"/>
    </location>
</feature>
<dbReference type="Pfam" id="PF03453">
    <property type="entry name" value="MoeA_N"/>
    <property type="match status" value="1"/>
</dbReference>
<dbReference type="CDD" id="cd00887">
    <property type="entry name" value="MoeA"/>
    <property type="match status" value="1"/>
</dbReference>
<comment type="cofactor">
    <cofactor evidence="1 13">
        <name>Mg(2+)</name>
        <dbReference type="ChEBI" id="CHEBI:18420"/>
    </cofactor>
</comment>
<dbReference type="OrthoDB" id="9804758at2"/>
<keyword evidence="10 13" id="KW-0460">Magnesium</keyword>
<evidence type="ECO:0000256" key="13">
    <source>
        <dbReference type="RuleBase" id="RU365090"/>
    </source>
</evidence>
<keyword evidence="9 13" id="KW-0479">Metal-binding</keyword>
<evidence type="ECO:0000256" key="9">
    <source>
        <dbReference type="ARBA" id="ARBA00022723"/>
    </source>
</evidence>
<comment type="caution">
    <text evidence="15">The sequence shown here is derived from an EMBL/GenBank/DDBJ whole genome shotgun (WGS) entry which is preliminary data.</text>
</comment>
<dbReference type="PANTHER" id="PTHR10192:SF5">
    <property type="entry name" value="GEPHYRIN"/>
    <property type="match status" value="1"/>
</dbReference>
<dbReference type="FunFam" id="3.40.980.10:FF:000004">
    <property type="entry name" value="Molybdopterin molybdenumtransferase"/>
    <property type="match status" value="1"/>
</dbReference>
<dbReference type="FunFam" id="2.170.190.11:FF:000001">
    <property type="entry name" value="Molybdopterin molybdenumtransferase"/>
    <property type="match status" value="1"/>
</dbReference>
<dbReference type="GO" id="GO:0061599">
    <property type="term" value="F:molybdopterin molybdotransferase activity"/>
    <property type="evidence" value="ECO:0007669"/>
    <property type="project" value="UniProtKB-UniRule"/>
</dbReference>
<evidence type="ECO:0000259" key="14">
    <source>
        <dbReference type="SMART" id="SM00852"/>
    </source>
</evidence>
<dbReference type="Gene3D" id="3.40.980.10">
    <property type="entry name" value="MoaB/Mog-like domain"/>
    <property type="match status" value="1"/>
</dbReference>
<comment type="function">
    <text evidence="2 13">Catalyzes the insertion of molybdate into adenylated molybdopterin with the concomitant release of AMP.</text>
</comment>
<dbReference type="InterPro" id="IPR038987">
    <property type="entry name" value="MoeA-like"/>
</dbReference>
<evidence type="ECO:0000256" key="7">
    <source>
        <dbReference type="ARBA" id="ARBA00022505"/>
    </source>
</evidence>
<sequence length="420" mass="45575">MVEKRKPIPVSEAVAAVMHYALSGSPETVALEESYGRYLGEDLIADHDVPHFDRSRYDGYAVRSQDLTTASPEHPVTLEVIEEIGAGFIASKEIKPFQTVRIMTGAQMPDQCDAAIMFELTEEYEKSGRKFIDIDRPIKSGSDLFHKGEDMKNGALLFPKGTYINPGICAVLATFGYASVKVMKKPRIGIFATGTELLDVDEPLVPGKIRNSNASMLQAQLRRAGAEPLYLGKLIDDFDVSYKAVSSALEDLDLLITSGGVSVGDFDYLPAIYKKLGAEVLFNKVAMRPGSVTTVAELNGKLLYGLSGNPSSCYVGFELLVRPVIKSLLASKDPHLKKIRAKFQGNFPANSFSRFIRSHLAYGNDGLEVVPVGADKPNMVSTLASSDALSVLPGGSNGFSKGDVIDVLLLESNEGSKWPW</sequence>
<evidence type="ECO:0000256" key="3">
    <source>
        <dbReference type="ARBA" id="ARBA00005046"/>
    </source>
</evidence>
<dbReference type="NCBIfam" id="TIGR00177">
    <property type="entry name" value="molyb_syn"/>
    <property type="match status" value="1"/>
</dbReference>
<reference evidence="15 16" key="1">
    <citation type="journal article" date="2015" name="Int. J. Syst. Evol. Microbiol.">
        <title>Sporolactobacillus shoreae sp. nov. and Sporolactobacillus spathodeae sp. nov., two spore-forming lactic acid bacteria isolated from tree barks in Thailand.</title>
        <authorList>
            <person name="Thamacharoensuk T."/>
            <person name="Kitahara M."/>
            <person name="Ohkuma M."/>
            <person name="Thongchul N."/>
            <person name="Tanasupawat S."/>
        </authorList>
    </citation>
    <scope>NUCLEOTIDE SEQUENCE [LARGE SCALE GENOMIC DNA]</scope>
    <source>
        <strain evidence="15 16">BK92</strain>
    </source>
</reference>
<proteinExistence type="inferred from homology"/>